<dbReference type="PANTHER" id="PTHR14136">
    <property type="entry name" value="BTB_POZ DOMAIN-CONTAINING PROTEIN KCTD9"/>
    <property type="match status" value="1"/>
</dbReference>
<dbReference type="EMBL" id="AP012279">
    <property type="protein sequence ID" value="BAL74194.1"/>
    <property type="molecule type" value="Genomic_DNA"/>
</dbReference>
<evidence type="ECO:0000313" key="2">
    <source>
        <dbReference type="Proteomes" id="UP000007886"/>
    </source>
</evidence>
<dbReference type="Pfam" id="PF13599">
    <property type="entry name" value="Pentapeptide_4"/>
    <property type="match status" value="1"/>
</dbReference>
<dbReference type="RefSeq" id="WP_014439600.1">
    <property type="nucleotide sequence ID" value="NC_017082.1"/>
</dbReference>
<sequence length="906" mass="100728">MSILIKEGSTKRDWLKLVGATSETALKSLTLGKDGFAAAISPLLRIFETLRGQDSTEKRATRLVLETISYSLAKTIALSEFKRTPLGPELEVITEHLLSRVQALADQSEIILRASHLENPATFVLFDDVATHLFHEVSPNEPKGRESEIVATFRSSLAEALVRIRARSPDYYSPVFEILSGPGARGDARALAWTQYRELLIRRFEDEPLFGEDSHSGVRLAQVYQTLRGYWNGQDDGSEDAASPPLKSKGPMHVGMLDQIIGEWLARDDPQDRIRLISGGPGSGKSTFAKSLSAALATRLEWRVVFVPLQRIKGAGPLEGRINEYFRLQVDEPFDLETAPLLSIGRDGHRDWLIVFDGLDELAKEGINSESAAQEFASALADWRGRIGDAAVRFLVLGRAPSMQDARRRLGLQGRGTIHVAGMAPLSKTLRYEARKITYYDPSKLREIDQRSDFWKRWAVAKGITTDPPEAISVGDLLDLTNEPLLAYLLILSGYLSERWQEAAENRNRIYQAIFNLIWIREREKPTRLHLNDLGQEGFEALLQALGLAAWRGGGRTGSESTFVAVRDNFMRPDLLDRAKMAGAAQLSNVALLFYTRKDEEGGRGYEFLHKSFGEYLTAKGLFSAFLRWGSQASDPRSDFSPTEFLRKWLNLAGSARISYEILNFLRNEVRLWSGTIDQSNPWKPARDMVGVAARLFDCAVRDGLPAHELRIQWREAEAQERNAEEALLSVLGALGRAAYPSDLFQARAVDGGWIAGPIDVPSLRDEAIFSAFLSRFSGPFGGYLIHRMMFIPMHSSIAFFSLSRLSLRGIMVAGISLAQADLEGVDFEDARLIGAIFSHSNLAAVSFRNAALSHANFSSTEASNADFSGADLEEAYFDDHSLATAKLSAAQKRGLSKWRRVTKKK</sequence>
<dbReference type="Proteomes" id="UP000007886">
    <property type="component" value="Chromosome"/>
</dbReference>
<dbReference type="AlphaFoldDB" id="A0AAI8M994"/>
<accession>A0AAI8M994</accession>
<keyword evidence="2" id="KW-1185">Reference proteome</keyword>
<dbReference type="SUPFAM" id="SSF141571">
    <property type="entry name" value="Pentapeptide repeat-like"/>
    <property type="match status" value="1"/>
</dbReference>
<gene>
    <name evidence="1" type="ORF">S23_09750</name>
</gene>
<name>A0AAI8M994_9BRAD</name>
<proteinExistence type="predicted"/>
<protein>
    <recommendedName>
        <fullName evidence="3">NACHT domain-containing protein</fullName>
    </recommendedName>
</protein>
<dbReference type="Gene3D" id="2.160.20.80">
    <property type="entry name" value="E3 ubiquitin-protein ligase SopA"/>
    <property type="match status" value="1"/>
</dbReference>
<organism evidence="1 2">
    <name type="scientific">Bradyrhizobium cosmicum</name>
    <dbReference type="NCBI Taxonomy" id="1404864"/>
    <lineage>
        <taxon>Bacteria</taxon>
        <taxon>Pseudomonadati</taxon>
        <taxon>Pseudomonadota</taxon>
        <taxon>Alphaproteobacteria</taxon>
        <taxon>Hyphomicrobiales</taxon>
        <taxon>Nitrobacteraceae</taxon>
        <taxon>Bradyrhizobium</taxon>
    </lineage>
</organism>
<dbReference type="SUPFAM" id="SSF52540">
    <property type="entry name" value="P-loop containing nucleoside triphosphate hydrolases"/>
    <property type="match status" value="1"/>
</dbReference>
<dbReference type="PANTHER" id="PTHR14136:SF17">
    <property type="entry name" value="BTB_POZ DOMAIN-CONTAINING PROTEIN KCTD9"/>
    <property type="match status" value="1"/>
</dbReference>
<dbReference type="InterPro" id="IPR001646">
    <property type="entry name" value="5peptide_repeat"/>
</dbReference>
<dbReference type="InterPro" id="IPR027417">
    <property type="entry name" value="P-loop_NTPase"/>
</dbReference>
<reference evidence="1 2" key="1">
    <citation type="journal article" date="2012" name="Microbes Environ.">
        <title>Complete genome sequence of Bradyrhizobium sp. S23321: insights into symbiosis evolution in soil oligotrophs.</title>
        <authorList>
            <person name="Okubo T."/>
            <person name="Tsukui T."/>
            <person name="Maita H."/>
            <person name="Okamoto S."/>
            <person name="Oshima K."/>
            <person name="Fujisawa T."/>
            <person name="Saito A."/>
            <person name="Futamata H."/>
            <person name="Hattori R."/>
            <person name="Shimomura Y."/>
            <person name="Haruta S."/>
            <person name="Morimoto S."/>
            <person name="Wang Y."/>
            <person name="Sakai Y."/>
            <person name="Hattori M."/>
            <person name="Aizawa S."/>
            <person name="Nagashima K.V.P."/>
            <person name="Masuda S."/>
            <person name="Hattori T."/>
            <person name="Yamashita A."/>
            <person name="Bao Z."/>
            <person name="Hayatsu M."/>
            <person name="Kajiya-Kanegae H."/>
            <person name="Yoshinaga I."/>
            <person name="Sakamoto K."/>
            <person name="Toyota K."/>
            <person name="Nakao M."/>
            <person name="Kohara M."/>
            <person name="Anda M."/>
            <person name="Niwa R."/>
            <person name="Jung-Hwan P."/>
            <person name="Sameshima-Saito R."/>
            <person name="Tokuda S."/>
            <person name="Yamamoto S."/>
            <person name="Yamamoto S."/>
            <person name="Yokoyama T."/>
            <person name="Akutsu T."/>
            <person name="Nakamura Y."/>
            <person name="Nakahira-Yanaka Y."/>
            <person name="Takada Hoshino Y."/>
            <person name="Hirakawa H."/>
            <person name="Mitsui H."/>
            <person name="Terasawa K."/>
            <person name="Itakura M."/>
            <person name="Sato S."/>
            <person name="Ikeda-Ohtsubo W."/>
            <person name="Sakakura N."/>
            <person name="Kaminuma E."/>
            <person name="Minamisawa K."/>
        </authorList>
    </citation>
    <scope>NUCLEOTIDE SEQUENCE [LARGE SCALE GENOMIC DNA]</scope>
    <source>
        <strain evidence="1 2">S23321</strain>
    </source>
</reference>
<evidence type="ECO:0000313" key="1">
    <source>
        <dbReference type="EMBL" id="BAL74194.1"/>
    </source>
</evidence>
<dbReference type="InterPro" id="IPR051082">
    <property type="entry name" value="Pentapeptide-BTB/POZ_domain"/>
</dbReference>
<evidence type="ECO:0008006" key="3">
    <source>
        <dbReference type="Google" id="ProtNLM"/>
    </source>
</evidence>
<dbReference type="KEGG" id="brs:S23_09750"/>
<dbReference type="Gene3D" id="3.40.50.300">
    <property type="entry name" value="P-loop containing nucleotide triphosphate hydrolases"/>
    <property type="match status" value="1"/>
</dbReference>